<feature type="transmembrane region" description="Helical" evidence="1">
    <location>
        <begin position="122"/>
        <end position="143"/>
    </location>
</feature>
<dbReference type="EMBL" id="JAAVJD010000080">
    <property type="protein sequence ID" value="NJQ06376.1"/>
    <property type="molecule type" value="Genomic_DNA"/>
</dbReference>
<feature type="transmembrane region" description="Helical" evidence="1">
    <location>
        <begin position="84"/>
        <end position="110"/>
    </location>
</feature>
<keyword evidence="1" id="KW-0812">Transmembrane</keyword>
<name>A0A7X6HZ79_9ACTN</name>
<comment type="caution">
    <text evidence="2">The sequence shown here is derived from an EMBL/GenBank/DDBJ whole genome shotgun (WGS) entry which is preliminary data.</text>
</comment>
<organism evidence="2 3">
    <name type="scientific">Streptomyces lonarensis</name>
    <dbReference type="NCBI Taxonomy" id="700599"/>
    <lineage>
        <taxon>Bacteria</taxon>
        <taxon>Bacillati</taxon>
        <taxon>Actinomycetota</taxon>
        <taxon>Actinomycetes</taxon>
        <taxon>Kitasatosporales</taxon>
        <taxon>Streptomycetaceae</taxon>
        <taxon>Streptomyces</taxon>
    </lineage>
</organism>
<feature type="transmembrane region" description="Helical" evidence="1">
    <location>
        <begin position="163"/>
        <end position="181"/>
    </location>
</feature>
<sequence length="191" mass="20042">AALGVRRGGGGARAVGSGGIARLGRRVGRGRRCHPVVGFGGGPQHVGFDDAAATGEPGPKGARRLRGAFRGRTAGKHAGGPVELFGALLLVGGAVMAELLPMLGGWLLAWWAPRLSRPVAKFAVFGMPALVVGGWFTWLFGRVNEYWGEPLEGEVLRTALSDHWPALLRGAALATAVFLLWRSLRRPPGKA</sequence>
<evidence type="ECO:0000313" key="2">
    <source>
        <dbReference type="EMBL" id="NJQ06376.1"/>
    </source>
</evidence>
<dbReference type="Proteomes" id="UP000578686">
    <property type="component" value="Unassembled WGS sequence"/>
</dbReference>
<evidence type="ECO:0000256" key="1">
    <source>
        <dbReference type="SAM" id="Phobius"/>
    </source>
</evidence>
<reference evidence="2 3" key="1">
    <citation type="submission" date="2020-03" db="EMBL/GenBank/DDBJ databases">
        <title>Draft genome of Streptomyces sp. ventii, isolated from the Axial Seamount in the Pacific Ocean, and resequencing of the two type strains Streptomyces lonarensis strain NCL 716 and Streptomyces bohaiensis strain 11A07.</title>
        <authorList>
            <person name="Loughran R.M."/>
            <person name="Pfannmuller K.M."/>
            <person name="Wasson B.J."/>
            <person name="Deadmond M.C."/>
            <person name="Paddock B.E."/>
            <person name="Koyack M.J."/>
            <person name="Gallegos D.A."/>
            <person name="Mitchell E.A."/>
            <person name="Ushijima B."/>
            <person name="Saw J.H."/>
            <person name="Mcphail K.L."/>
            <person name="Videau P."/>
        </authorList>
    </citation>
    <scope>NUCLEOTIDE SEQUENCE [LARGE SCALE GENOMIC DNA]</scope>
    <source>
        <strain evidence="2 3">NCL716</strain>
    </source>
</reference>
<accession>A0A7X6HZ79</accession>
<keyword evidence="1" id="KW-1133">Transmembrane helix</keyword>
<feature type="non-terminal residue" evidence="2">
    <location>
        <position position="1"/>
    </location>
</feature>
<keyword evidence="1" id="KW-0472">Membrane</keyword>
<protein>
    <submittedName>
        <fullName evidence="2">Uncharacterized protein</fullName>
    </submittedName>
</protein>
<keyword evidence="3" id="KW-1185">Reference proteome</keyword>
<proteinExistence type="predicted"/>
<gene>
    <name evidence="2" type="ORF">HCN56_12470</name>
</gene>
<dbReference type="AlphaFoldDB" id="A0A7X6HZ79"/>
<evidence type="ECO:0000313" key="3">
    <source>
        <dbReference type="Proteomes" id="UP000578686"/>
    </source>
</evidence>